<dbReference type="Gene3D" id="1.10.1660.10">
    <property type="match status" value="1"/>
</dbReference>
<keyword evidence="3" id="KW-0804">Transcription</keyword>
<sequence length="152" mass="16751">MLTIGELARRAGVTTSALRYYEEVGLLPPPVRVSGQRRYPESAARVVGTILLYSDAGFTLAEQKALMAPRSGASGEWERTARRKLAELDERIARAQAAREAITHGLRCPHEDIEQCPHFRAGVTARLAGRRLPESHRQLHGRQPDEAAACAE</sequence>
<dbReference type="SUPFAM" id="SSF46955">
    <property type="entry name" value="Putative DNA-binding domain"/>
    <property type="match status" value="1"/>
</dbReference>
<evidence type="ECO:0000259" key="4">
    <source>
        <dbReference type="PROSITE" id="PS50937"/>
    </source>
</evidence>
<dbReference type="SMART" id="SM00422">
    <property type="entry name" value="HTH_MERR"/>
    <property type="match status" value="1"/>
</dbReference>
<evidence type="ECO:0000256" key="2">
    <source>
        <dbReference type="ARBA" id="ARBA00023125"/>
    </source>
</evidence>
<accession>A0A3A9YEC5</accession>
<evidence type="ECO:0000256" key="3">
    <source>
        <dbReference type="ARBA" id="ARBA00023163"/>
    </source>
</evidence>
<dbReference type="Pfam" id="PF09278">
    <property type="entry name" value="MerR-DNA-bind"/>
    <property type="match status" value="1"/>
</dbReference>
<evidence type="ECO:0000313" key="6">
    <source>
        <dbReference type="Proteomes" id="UP000272474"/>
    </source>
</evidence>
<dbReference type="PRINTS" id="PR00040">
    <property type="entry name" value="HTHMERR"/>
</dbReference>
<dbReference type="GO" id="GO:0003677">
    <property type="term" value="F:DNA binding"/>
    <property type="evidence" value="ECO:0007669"/>
    <property type="project" value="UniProtKB-KW"/>
</dbReference>
<feature type="domain" description="HTH merR-type" evidence="4">
    <location>
        <begin position="1"/>
        <end position="69"/>
    </location>
</feature>
<protein>
    <submittedName>
        <fullName evidence="5">MerR family DNA-binding transcriptional regulator</fullName>
    </submittedName>
</protein>
<dbReference type="PROSITE" id="PS00552">
    <property type="entry name" value="HTH_MERR_1"/>
    <property type="match status" value="1"/>
</dbReference>
<evidence type="ECO:0000256" key="1">
    <source>
        <dbReference type="ARBA" id="ARBA00023015"/>
    </source>
</evidence>
<gene>
    <name evidence="5" type="ORF">D7294_30955</name>
</gene>
<evidence type="ECO:0000313" key="5">
    <source>
        <dbReference type="EMBL" id="RKN35173.1"/>
    </source>
</evidence>
<keyword evidence="2 5" id="KW-0238">DNA-binding</keyword>
<dbReference type="OrthoDB" id="9802039at2"/>
<dbReference type="Pfam" id="PF00376">
    <property type="entry name" value="MerR"/>
    <property type="match status" value="1"/>
</dbReference>
<keyword evidence="6" id="KW-1185">Reference proteome</keyword>
<organism evidence="5 6">
    <name type="scientific">Streptomyces hoynatensis</name>
    <dbReference type="NCBI Taxonomy" id="1141874"/>
    <lineage>
        <taxon>Bacteria</taxon>
        <taxon>Bacillati</taxon>
        <taxon>Actinomycetota</taxon>
        <taxon>Actinomycetes</taxon>
        <taxon>Kitasatosporales</taxon>
        <taxon>Streptomycetaceae</taxon>
        <taxon>Streptomyces</taxon>
    </lineage>
</organism>
<name>A0A3A9YEC5_9ACTN</name>
<dbReference type="Proteomes" id="UP000272474">
    <property type="component" value="Unassembled WGS sequence"/>
</dbReference>
<proteinExistence type="predicted"/>
<comment type="caution">
    <text evidence="5">The sequence shown here is derived from an EMBL/GenBank/DDBJ whole genome shotgun (WGS) entry which is preliminary data.</text>
</comment>
<keyword evidence="1" id="KW-0805">Transcription regulation</keyword>
<dbReference type="InterPro" id="IPR015358">
    <property type="entry name" value="Tscrpt_reg_MerR_DNA-bd"/>
</dbReference>
<dbReference type="PANTHER" id="PTHR30204:SF97">
    <property type="entry name" value="MERR FAMILY REGULATORY PROTEIN"/>
    <property type="match status" value="1"/>
</dbReference>
<dbReference type="InterPro" id="IPR000551">
    <property type="entry name" value="MerR-type_HTH_dom"/>
</dbReference>
<dbReference type="InterPro" id="IPR047057">
    <property type="entry name" value="MerR_fam"/>
</dbReference>
<reference evidence="5 6" key="1">
    <citation type="journal article" date="2014" name="Int. J. Syst. Evol. Microbiol.">
        <title>Streptomyces hoynatensis sp. nov., isolated from deep marine sediment.</title>
        <authorList>
            <person name="Veyisoglu A."/>
            <person name="Sahin N."/>
        </authorList>
    </citation>
    <scope>NUCLEOTIDE SEQUENCE [LARGE SCALE GENOMIC DNA]</scope>
    <source>
        <strain evidence="5 6">KCTC 29097</strain>
    </source>
</reference>
<dbReference type="PROSITE" id="PS50937">
    <property type="entry name" value="HTH_MERR_2"/>
    <property type="match status" value="1"/>
</dbReference>
<dbReference type="EMBL" id="RBAL01000037">
    <property type="protein sequence ID" value="RKN35173.1"/>
    <property type="molecule type" value="Genomic_DNA"/>
</dbReference>
<dbReference type="AlphaFoldDB" id="A0A3A9YEC5"/>
<dbReference type="InterPro" id="IPR009061">
    <property type="entry name" value="DNA-bd_dom_put_sf"/>
</dbReference>
<dbReference type="GO" id="GO:0003700">
    <property type="term" value="F:DNA-binding transcription factor activity"/>
    <property type="evidence" value="ECO:0007669"/>
    <property type="project" value="InterPro"/>
</dbReference>
<dbReference type="PANTHER" id="PTHR30204">
    <property type="entry name" value="REDOX-CYCLING DRUG-SENSING TRANSCRIPTIONAL ACTIVATOR SOXR"/>
    <property type="match status" value="1"/>
</dbReference>